<comment type="caution">
    <text evidence="1">The sequence shown here is derived from an EMBL/GenBank/DDBJ whole genome shotgun (WGS) entry which is preliminary data.</text>
</comment>
<gene>
    <name evidence="1" type="ORF">GCM10009560_35150</name>
</gene>
<evidence type="ECO:0000313" key="2">
    <source>
        <dbReference type="Proteomes" id="UP001501578"/>
    </source>
</evidence>
<name>A0ABN1PMY4_9ACTN</name>
<reference evidence="1 2" key="1">
    <citation type="journal article" date="2019" name="Int. J. Syst. Evol. Microbiol.">
        <title>The Global Catalogue of Microorganisms (GCM) 10K type strain sequencing project: providing services to taxonomists for standard genome sequencing and annotation.</title>
        <authorList>
            <consortium name="The Broad Institute Genomics Platform"/>
            <consortium name="The Broad Institute Genome Sequencing Center for Infectious Disease"/>
            <person name="Wu L."/>
            <person name="Ma J."/>
        </authorList>
    </citation>
    <scope>NUCLEOTIDE SEQUENCE [LARGE SCALE GENOMIC DNA]</scope>
    <source>
        <strain evidence="1 2">JCM 11136</strain>
    </source>
</reference>
<evidence type="ECO:0000313" key="1">
    <source>
        <dbReference type="EMBL" id="GAA0930585.1"/>
    </source>
</evidence>
<dbReference type="Proteomes" id="UP001501578">
    <property type="component" value="Unassembled WGS sequence"/>
</dbReference>
<dbReference type="EMBL" id="BAAAHQ010000016">
    <property type="protein sequence ID" value="GAA0930585.1"/>
    <property type="molecule type" value="Genomic_DNA"/>
</dbReference>
<protein>
    <submittedName>
        <fullName evidence="1">Uncharacterized protein</fullName>
    </submittedName>
</protein>
<accession>A0ABN1PMY4</accession>
<organism evidence="1 2">
    <name type="scientific">Nonomuraea longicatena</name>
    <dbReference type="NCBI Taxonomy" id="83682"/>
    <lineage>
        <taxon>Bacteria</taxon>
        <taxon>Bacillati</taxon>
        <taxon>Actinomycetota</taxon>
        <taxon>Actinomycetes</taxon>
        <taxon>Streptosporangiales</taxon>
        <taxon>Streptosporangiaceae</taxon>
        <taxon>Nonomuraea</taxon>
    </lineage>
</organism>
<keyword evidence="2" id="KW-1185">Reference proteome</keyword>
<dbReference type="RefSeq" id="WP_343950946.1">
    <property type="nucleotide sequence ID" value="NZ_BAAAHQ010000016.1"/>
</dbReference>
<sequence>MRRGLERAQRRYARLTAPDAPKWASGDDFTEVRDIRAARGRERQRAARLALPPDLPDGVGWRAIRAACDRADEPAATLYASLGERLDELVADSEYLARSSATARKAGGGAVPDRPC</sequence>
<proteinExistence type="predicted"/>